<name>A0AAJ0FIA9_9PEZI</name>
<dbReference type="EMBL" id="MU839046">
    <property type="protein sequence ID" value="KAK1761925.1"/>
    <property type="molecule type" value="Genomic_DNA"/>
</dbReference>
<reference evidence="2" key="1">
    <citation type="submission" date="2023-06" db="EMBL/GenBank/DDBJ databases">
        <title>Genome-scale phylogeny and comparative genomics of the fungal order Sordariales.</title>
        <authorList>
            <consortium name="Lawrence Berkeley National Laboratory"/>
            <person name="Hensen N."/>
            <person name="Bonometti L."/>
            <person name="Westerberg I."/>
            <person name="Brannstrom I.O."/>
            <person name="Guillou S."/>
            <person name="Cros-Aarteil S."/>
            <person name="Calhoun S."/>
            <person name="Haridas S."/>
            <person name="Kuo A."/>
            <person name="Mondo S."/>
            <person name="Pangilinan J."/>
            <person name="Riley R."/>
            <person name="Labutti K."/>
            <person name="Andreopoulos B."/>
            <person name="Lipzen A."/>
            <person name="Chen C."/>
            <person name="Yanf M."/>
            <person name="Daum C."/>
            <person name="Ng V."/>
            <person name="Clum A."/>
            <person name="Steindorff A."/>
            <person name="Ohm R."/>
            <person name="Martin F."/>
            <person name="Silar P."/>
            <person name="Natvig D."/>
            <person name="Lalanne C."/>
            <person name="Gautier V."/>
            <person name="Ament-Velasquez S.L."/>
            <person name="Kruys A."/>
            <person name="Hutchinson M.I."/>
            <person name="Powell A.J."/>
            <person name="Barry K."/>
            <person name="Miller A.N."/>
            <person name="Grigoriev I.V."/>
            <person name="Debuchy R."/>
            <person name="Gladieux P."/>
            <person name="Thoren M.H."/>
            <person name="Johannesson H."/>
        </authorList>
    </citation>
    <scope>NUCLEOTIDE SEQUENCE</scope>
    <source>
        <strain evidence="2">8032-3</strain>
    </source>
</reference>
<gene>
    <name evidence="2" type="ORF">QBC33DRAFT_564252</name>
</gene>
<sequence length="109" mass="12504">MEPLRHFALAVWISEWFDFPPSPVRPFGTVATASGATIGPRISLAPPNERRADWPHLRCSDRPGRRPRFGDLDGKHTAKWDLLWSSKAWLGWWSCVLLYAWVSSFMIVL</sequence>
<keyword evidence="1" id="KW-0812">Transmembrane</keyword>
<organism evidence="2 3">
    <name type="scientific">Phialemonium atrogriseum</name>
    <dbReference type="NCBI Taxonomy" id="1093897"/>
    <lineage>
        <taxon>Eukaryota</taxon>
        <taxon>Fungi</taxon>
        <taxon>Dikarya</taxon>
        <taxon>Ascomycota</taxon>
        <taxon>Pezizomycotina</taxon>
        <taxon>Sordariomycetes</taxon>
        <taxon>Sordariomycetidae</taxon>
        <taxon>Cephalothecales</taxon>
        <taxon>Cephalothecaceae</taxon>
        <taxon>Phialemonium</taxon>
    </lineage>
</organism>
<keyword evidence="3" id="KW-1185">Reference proteome</keyword>
<protein>
    <submittedName>
        <fullName evidence="2">Uncharacterized protein</fullName>
    </submittedName>
</protein>
<dbReference type="RefSeq" id="XP_060278138.1">
    <property type="nucleotide sequence ID" value="XM_060430349.1"/>
</dbReference>
<evidence type="ECO:0000313" key="3">
    <source>
        <dbReference type="Proteomes" id="UP001244011"/>
    </source>
</evidence>
<comment type="caution">
    <text evidence="2">The sequence shown here is derived from an EMBL/GenBank/DDBJ whole genome shotgun (WGS) entry which is preliminary data.</text>
</comment>
<evidence type="ECO:0000313" key="2">
    <source>
        <dbReference type="EMBL" id="KAK1761925.1"/>
    </source>
</evidence>
<evidence type="ECO:0000256" key="1">
    <source>
        <dbReference type="SAM" id="Phobius"/>
    </source>
</evidence>
<keyword evidence="1" id="KW-1133">Transmembrane helix</keyword>
<dbReference type="Proteomes" id="UP001244011">
    <property type="component" value="Unassembled WGS sequence"/>
</dbReference>
<dbReference type="AlphaFoldDB" id="A0AAJ0FIA9"/>
<proteinExistence type="predicted"/>
<keyword evidence="1" id="KW-0472">Membrane</keyword>
<feature type="transmembrane region" description="Helical" evidence="1">
    <location>
        <begin position="89"/>
        <end position="108"/>
    </location>
</feature>
<dbReference type="GeneID" id="85313536"/>
<accession>A0AAJ0FIA9</accession>